<accession>A0A166X7X7</accession>
<gene>
    <name evidence="1" type="ORF">NOR_07899</name>
</gene>
<proteinExistence type="predicted"/>
<dbReference type="AlphaFoldDB" id="A0A166X7X7"/>
<comment type="caution">
    <text evidence="1">The sequence shown here is derived from an EMBL/GenBank/DDBJ whole genome shotgun (WGS) entry which is preliminary data.</text>
</comment>
<dbReference type="Proteomes" id="UP000243498">
    <property type="component" value="Unassembled WGS sequence"/>
</dbReference>
<evidence type="ECO:0000313" key="2">
    <source>
        <dbReference type="Proteomes" id="UP000243498"/>
    </source>
</evidence>
<dbReference type="EMBL" id="AZHC01000041">
    <property type="protein sequence ID" value="OAA35514.1"/>
    <property type="molecule type" value="Genomic_DNA"/>
</dbReference>
<evidence type="ECO:0000313" key="1">
    <source>
        <dbReference type="EMBL" id="OAA35514.1"/>
    </source>
</evidence>
<name>A0A166X7X7_METRR</name>
<protein>
    <submittedName>
        <fullName evidence="1">Uncharacterized protein</fullName>
    </submittedName>
</protein>
<keyword evidence="2" id="KW-1185">Reference proteome</keyword>
<sequence length="153" mass="16575">MGCEEPALGRTGLGRFFRLKSRSLILLPALSRKRVYGIEYQKRIINDLDTATKEDQYGGVDPAGSRRFASWPPKAAYQPPKYVVASTRTRGTFTVNLHFVRSPLTMQTLACRSLLVVGITTPGLVVGKFLSAILGANISAGQAALSRSAKSCT</sequence>
<organism evidence="1 2">
    <name type="scientific">Metarhizium rileyi (strain RCEF 4871)</name>
    <name type="common">Nomuraea rileyi</name>
    <dbReference type="NCBI Taxonomy" id="1649241"/>
    <lineage>
        <taxon>Eukaryota</taxon>
        <taxon>Fungi</taxon>
        <taxon>Dikarya</taxon>
        <taxon>Ascomycota</taxon>
        <taxon>Pezizomycotina</taxon>
        <taxon>Sordariomycetes</taxon>
        <taxon>Hypocreomycetidae</taxon>
        <taxon>Hypocreales</taxon>
        <taxon>Clavicipitaceae</taxon>
        <taxon>Metarhizium</taxon>
    </lineage>
</organism>
<reference evidence="1 2" key="1">
    <citation type="journal article" date="2016" name="Genome Biol. Evol.">
        <title>Divergent and convergent evolution of fungal pathogenicity.</title>
        <authorList>
            <person name="Shang Y."/>
            <person name="Xiao G."/>
            <person name="Zheng P."/>
            <person name="Cen K."/>
            <person name="Zhan S."/>
            <person name="Wang C."/>
        </authorList>
    </citation>
    <scope>NUCLEOTIDE SEQUENCE [LARGE SCALE GENOMIC DNA]</scope>
    <source>
        <strain evidence="1 2">RCEF 4871</strain>
    </source>
</reference>